<name>A0AAD5PIU1_9FUNG</name>
<dbReference type="InterPro" id="IPR013922">
    <property type="entry name" value="Cyclin_PHO80-like"/>
</dbReference>
<dbReference type="CDD" id="cd20557">
    <property type="entry name" value="CYCLIN_ScPCL1-like"/>
    <property type="match status" value="1"/>
</dbReference>
<protein>
    <submittedName>
        <fullName evidence="2">Uncharacterized protein</fullName>
    </submittedName>
</protein>
<feature type="region of interest" description="Disordered" evidence="1">
    <location>
        <begin position="335"/>
        <end position="361"/>
    </location>
</feature>
<proteinExistence type="predicted"/>
<dbReference type="PANTHER" id="PTHR15615:SF36">
    <property type="entry name" value="PHO85 CYCLIN-5"/>
    <property type="match status" value="1"/>
</dbReference>
<gene>
    <name evidence="2" type="ORF">BDA99DRAFT_601061</name>
</gene>
<sequence>MNSCRQHPSTTTTTHCMYHKPQQQPLRRQHAFPQQQQQQPSNTTHHQHNPHHHHHHYHHHHPHSHHHRHQQLPILINMDRRLAYVEALLDIMTNMVEIMWRGIYQDVGEQVLPISIRSFIREVLKRSHTTYTTAQIAICYLFQTQQSIRQSLIQLKNNNQHTASYQQKKSYVGCPKRMFLASLIVASKYVQDKTYRNSAWASIARMHVHQVNLAERTFLELCDYQLYMKQNVFDDLHRLLRDYVADALAEPPVNSLHHISFAWTPDMSASSITTNNNNNSMCRCSSSTTTSSTNTTSSSTTSSSSTSSSSSIPTTTTTTTNTILPPQQQMLMMLPFNNNNNSNASMISSSTSATTTTTSTTSAAATLTTPQPPFPLHHLHHLYPPQMTYARSGVKRPRAADNTPDFNQQQQYQQPNKRCKSQTPPCLLRPTRTQFVLGHAPCI</sequence>
<feature type="region of interest" description="Disordered" evidence="1">
    <location>
        <begin position="1"/>
        <end position="70"/>
    </location>
</feature>
<evidence type="ECO:0000256" key="1">
    <source>
        <dbReference type="SAM" id="MobiDB-lite"/>
    </source>
</evidence>
<dbReference type="EMBL" id="JAIXMP010000003">
    <property type="protein sequence ID" value="KAI9275421.1"/>
    <property type="molecule type" value="Genomic_DNA"/>
</dbReference>
<feature type="region of interest" description="Disordered" evidence="1">
    <location>
        <begin position="392"/>
        <end position="424"/>
    </location>
</feature>
<dbReference type="Pfam" id="PF08613">
    <property type="entry name" value="Cyclin"/>
    <property type="match status" value="1"/>
</dbReference>
<feature type="compositionally biased region" description="Polar residues" evidence="1">
    <location>
        <begin position="1"/>
        <end position="26"/>
    </location>
</feature>
<accession>A0AAD5PIU1</accession>
<dbReference type="Gene3D" id="1.10.472.10">
    <property type="entry name" value="Cyclin-like"/>
    <property type="match status" value="1"/>
</dbReference>
<evidence type="ECO:0000313" key="2">
    <source>
        <dbReference type="EMBL" id="KAI9275421.1"/>
    </source>
</evidence>
<reference evidence="2" key="1">
    <citation type="journal article" date="2022" name="IScience">
        <title>Evolution of zygomycete secretomes and the origins of terrestrial fungal ecologies.</title>
        <authorList>
            <person name="Chang Y."/>
            <person name="Wang Y."/>
            <person name="Mondo S."/>
            <person name="Ahrendt S."/>
            <person name="Andreopoulos W."/>
            <person name="Barry K."/>
            <person name="Beard J."/>
            <person name="Benny G.L."/>
            <person name="Blankenship S."/>
            <person name="Bonito G."/>
            <person name="Cuomo C."/>
            <person name="Desiro A."/>
            <person name="Gervers K.A."/>
            <person name="Hundley H."/>
            <person name="Kuo A."/>
            <person name="LaButti K."/>
            <person name="Lang B.F."/>
            <person name="Lipzen A."/>
            <person name="O'Donnell K."/>
            <person name="Pangilinan J."/>
            <person name="Reynolds N."/>
            <person name="Sandor L."/>
            <person name="Smith M.E."/>
            <person name="Tsang A."/>
            <person name="Grigoriev I.V."/>
            <person name="Stajich J.E."/>
            <person name="Spatafora J.W."/>
        </authorList>
    </citation>
    <scope>NUCLEOTIDE SEQUENCE</scope>
    <source>
        <strain evidence="2">RSA 2281</strain>
    </source>
</reference>
<comment type="caution">
    <text evidence="2">The sequence shown here is derived from an EMBL/GenBank/DDBJ whole genome shotgun (WGS) entry which is preliminary data.</text>
</comment>
<dbReference type="Proteomes" id="UP001209540">
    <property type="component" value="Unassembled WGS sequence"/>
</dbReference>
<dbReference type="GO" id="GO:0019901">
    <property type="term" value="F:protein kinase binding"/>
    <property type="evidence" value="ECO:0007669"/>
    <property type="project" value="InterPro"/>
</dbReference>
<reference evidence="2" key="2">
    <citation type="submission" date="2023-02" db="EMBL/GenBank/DDBJ databases">
        <authorList>
            <consortium name="DOE Joint Genome Institute"/>
            <person name="Mondo S.J."/>
            <person name="Chang Y."/>
            <person name="Wang Y."/>
            <person name="Ahrendt S."/>
            <person name="Andreopoulos W."/>
            <person name="Barry K."/>
            <person name="Beard J."/>
            <person name="Benny G.L."/>
            <person name="Blankenship S."/>
            <person name="Bonito G."/>
            <person name="Cuomo C."/>
            <person name="Desiro A."/>
            <person name="Gervers K.A."/>
            <person name="Hundley H."/>
            <person name="Kuo A."/>
            <person name="LaButti K."/>
            <person name="Lang B.F."/>
            <person name="Lipzen A."/>
            <person name="O'Donnell K."/>
            <person name="Pangilinan J."/>
            <person name="Reynolds N."/>
            <person name="Sandor L."/>
            <person name="Smith M.W."/>
            <person name="Tsang A."/>
            <person name="Grigoriev I.V."/>
            <person name="Stajich J.E."/>
            <person name="Spatafora J.W."/>
        </authorList>
    </citation>
    <scope>NUCLEOTIDE SEQUENCE</scope>
    <source>
        <strain evidence="2">RSA 2281</strain>
    </source>
</reference>
<dbReference type="GO" id="GO:0016538">
    <property type="term" value="F:cyclin-dependent protein serine/threonine kinase regulator activity"/>
    <property type="evidence" value="ECO:0007669"/>
    <property type="project" value="TreeGrafter"/>
</dbReference>
<keyword evidence="3" id="KW-1185">Reference proteome</keyword>
<dbReference type="GO" id="GO:0000307">
    <property type="term" value="C:cyclin-dependent protein kinase holoenzyme complex"/>
    <property type="evidence" value="ECO:0007669"/>
    <property type="project" value="TreeGrafter"/>
</dbReference>
<feature type="region of interest" description="Disordered" evidence="1">
    <location>
        <begin position="279"/>
        <end position="322"/>
    </location>
</feature>
<feature type="compositionally biased region" description="Basic residues" evidence="1">
    <location>
        <begin position="45"/>
        <end position="70"/>
    </location>
</feature>
<dbReference type="PANTHER" id="PTHR15615">
    <property type="match status" value="1"/>
</dbReference>
<dbReference type="GO" id="GO:0005634">
    <property type="term" value="C:nucleus"/>
    <property type="evidence" value="ECO:0007669"/>
    <property type="project" value="TreeGrafter"/>
</dbReference>
<organism evidence="2 3">
    <name type="scientific">Phascolomyces articulosus</name>
    <dbReference type="NCBI Taxonomy" id="60185"/>
    <lineage>
        <taxon>Eukaryota</taxon>
        <taxon>Fungi</taxon>
        <taxon>Fungi incertae sedis</taxon>
        <taxon>Mucoromycota</taxon>
        <taxon>Mucoromycotina</taxon>
        <taxon>Mucoromycetes</taxon>
        <taxon>Mucorales</taxon>
        <taxon>Lichtheimiaceae</taxon>
        <taxon>Phascolomyces</taxon>
    </lineage>
</organism>
<evidence type="ECO:0000313" key="3">
    <source>
        <dbReference type="Proteomes" id="UP001209540"/>
    </source>
</evidence>
<dbReference type="AlphaFoldDB" id="A0AAD5PIU1"/>